<feature type="transmembrane region" description="Helical" evidence="6">
    <location>
        <begin position="25"/>
        <end position="45"/>
    </location>
</feature>
<evidence type="ECO:0000256" key="4">
    <source>
        <dbReference type="ARBA" id="ARBA00022989"/>
    </source>
</evidence>
<dbReference type="Pfam" id="PF05251">
    <property type="entry name" value="Ost5"/>
    <property type="match status" value="1"/>
</dbReference>
<comment type="function">
    <text evidence="6">Subunit of the oligosaccharyl transferase (OST) complex that catalyzes the initial transfer of a defined glycan (Glc(3)Man(9)GlcNAc(2) in eukaryotes) from the lipid carrier dolichol-pyrophosphate to an asparagine residue within an Asn-X-Ser/Thr consensus motif in nascent polypeptide chains, the first step in protein N-glycosylation. N-glycosylation occurs cotranslationally and the complex associates with the Sec61 complex at the channel-forming translocon complex that mediates protein translocation across the endoplasmic reticulum (ER). All subunits are required for a maximal enzyme activity.</text>
</comment>
<keyword evidence="3 6" id="KW-0812">Transmembrane</keyword>
<evidence type="ECO:0000256" key="1">
    <source>
        <dbReference type="ARBA" id="ARBA00004141"/>
    </source>
</evidence>
<sequence length="64" mass="6734">MSASPLHDIWEASASQPFRPTIGKGAQFTVGFTLLLIALVLSGLFDNSLKNLPVYGIPASVAFG</sequence>
<evidence type="ECO:0000313" key="7">
    <source>
        <dbReference type="EMBL" id="KAK5109412.1"/>
    </source>
</evidence>
<protein>
    <recommendedName>
        <fullName evidence="6">Dolichyl-diphosphooligosaccharide-protein glycosyltransferase subunit OST5</fullName>
    </recommendedName>
</protein>
<gene>
    <name evidence="7" type="ORF">LTR62_007078</name>
</gene>
<name>A0AAN7TBD4_9PEZI</name>
<reference evidence="7" key="1">
    <citation type="submission" date="2023-08" db="EMBL/GenBank/DDBJ databases">
        <title>Black Yeasts Isolated from many extreme environments.</title>
        <authorList>
            <person name="Coleine C."/>
            <person name="Stajich J.E."/>
            <person name="Selbmann L."/>
        </authorList>
    </citation>
    <scope>NUCLEOTIDE SEQUENCE</scope>
    <source>
        <strain evidence="7">CCFEE 5401</strain>
    </source>
</reference>
<dbReference type="GO" id="GO:0006487">
    <property type="term" value="P:protein N-linked glycosylation"/>
    <property type="evidence" value="ECO:0007669"/>
    <property type="project" value="UniProtKB-UniRule"/>
</dbReference>
<dbReference type="InterPro" id="IPR007915">
    <property type="entry name" value="TMEM258/Ost5"/>
</dbReference>
<dbReference type="Proteomes" id="UP001310890">
    <property type="component" value="Unassembled WGS sequence"/>
</dbReference>
<evidence type="ECO:0000256" key="3">
    <source>
        <dbReference type="ARBA" id="ARBA00022692"/>
    </source>
</evidence>
<evidence type="ECO:0000256" key="5">
    <source>
        <dbReference type="ARBA" id="ARBA00023136"/>
    </source>
</evidence>
<dbReference type="AlphaFoldDB" id="A0AAN7TBD4"/>
<evidence type="ECO:0000313" key="8">
    <source>
        <dbReference type="Proteomes" id="UP001310890"/>
    </source>
</evidence>
<evidence type="ECO:0000256" key="2">
    <source>
        <dbReference type="ARBA" id="ARBA00009825"/>
    </source>
</evidence>
<organism evidence="7 8">
    <name type="scientific">Meristemomyces frigidus</name>
    <dbReference type="NCBI Taxonomy" id="1508187"/>
    <lineage>
        <taxon>Eukaryota</taxon>
        <taxon>Fungi</taxon>
        <taxon>Dikarya</taxon>
        <taxon>Ascomycota</taxon>
        <taxon>Pezizomycotina</taxon>
        <taxon>Dothideomycetes</taxon>
        <taxon>Dothideomycetidae</taxon>
        <taxon>Mycosphaerellales</taxon>
        <taxon>Teratosphaeriaceae</taxon>
        <taxon>Meristemomyces</taxon>
    </lineage>
</organism>
<dbReference type="GO" id="GO:0008250">
    <property type="term" value="C:oligosaccharyltransferase complex"/>
    <property type="evidence" value="ECO:0007669"/>
    <property type="project" value="UniProtKB-UniRule"/>
</dbReference>
<accession>A0AAN7TBD4</accession>
<keyword evidence="4 6" id="KW-1133">Transmembrane helix</keyword>
<comment type="subcellular location">
    <subcellularLocation>
        <location evidence="1 6">Membrane</location>
        <topology evidence="1 6">Multi-pass membrane protein</topology>
    </subcellularLocation>
</comment>
<keyword evidence="5 6" id="KW-0472">Membrane</keyword>
<comment type="caution">
    <text evidence="6">Lacks conserved residue(s) required for the propagation of feature annotation.</text>
</comment>
<proteinExistence type="inferred from homology"/>
<dbReference type="EMBL" id="JAVRRL010000065">
    <property type="protein sequence ID" value="KAK5109412.1"/>
    <property type="molecule type" value="Genomic_DNA"/>
</dbReference>
<evidence type="ECO:0000256" key="6">
    <source>
        <dbReference type="RuleBase" id="RU367008"/>
    </source>
</evidence>
<comment type="caution">
    <text evidence="7">The sequence shown here is derived from an EMBL/GenBank/DDBJ whole genome shotgun (WGS) entry which is preliminary data.</text>
</comment>
<comment type="similarity">
    <text evidence="2 6">Belongs to the OST5 family.</text>
</comment>
<comment type="subunit">
    <text evidence="6">Component of the oligosaccharyltransferase (OST) complex.</text>
</comment>